<comment type="caution">
    <text evidence="2">The sequence shown here is derived from an EMBL/GenBank/DDBJ whole genome shotgun (WGS) entry which is preliminary data.</text>
</comment>
<organism evidence="2 3">
    <name type="scientific">Puccinia graminis f. sp. tritici</name>
    <dbReference type="NCBI Taxonomy" id="56615"/>
    <lineage>
        <taxon>Eukaryota</taxon>
        <taxon>Fungi</taxon>
        <taxon>Dikarya</taxon>
        <taxon>Basidiomycota</taxon>
        <taxon>Pucciniomycotina</taxon>
        <taxon>Pucciniomycetes</taxon>
        <taxon>Pucciniales</taxon>
        <taxon>Pucciniaceae</taxon>
        <taxon>Puccinia</taxon>
    </lineage>
</organism>
<sequence>MQRRSLNRTYLHGRNTPPSGHTKRLKDPWNKSAPVGPKPRQLIRTDKIQEPVQYSKRNNTCLILFAKTILLKEA</sequence>
<name>A0A5B0QXU2_PUCGR</name>
<dbReference type="EMBL" id="VSWC01000002">
    <property type="protein sequence ID" value="KAA1117980.1"/>
    <property type="molecule type" value="Genomic_DNA"/>
</dbReference>
<evidence type="ECO:0000256" key="1">
    <source>
        <dbReference type="SAM" id="MobiDB-lite"/>
    </source>
</evidence>
<evidence type="ECO:0000313" key="3">
    <source>
        <dbReference type="Proteomes" id="UP000324748"/>
    </source>
</evidence>
<accession>A0A5B0QXU2</accession>
<proteinExistence type="predicted"/>
<reference evidence="2 3" key="1">
    <citation type="submission" date="2019-05" db="EMBL/GenBank/DDBJ databases">
        <title>Emergence of the Ug99 lineage of the wheat stem rust pathogen through somatic hybridization.</title>
        <authorList>
            <person name="Li F."/>
            <person name="Upadhyaya N.M."/>
            <person name="Sperschneider J."/>
            <person name="Matny O."/>
            <person name="Nguyen-Phuc H."/>
            <person name="Mago R."/>
            <person name="Raley C."/>
            <person name="Miller M.E."/>
            <person name="Silverstein K.A.T."/>
            <person name="Henningsen E."/>
            <person name="Hirsch C.D."/>
            <person name="Visser B."/>
            <person name="Pretorius Z.A."/>
            <person name="Steffenson B.J."/>
            <person name="Schwessinger B."/>
            <person name="Dodds P.N."/>
            <person name="Figueroa M."/>
        </authorList>
    </citation>
    <scope>NUCLEOTIDE SEQUENCE [LARGE SCALE GENOMIC DNA]</scope>
    <source>
        <strain evidence="2">21-0</strain>
    </source>
</reference>
<dbReference type="Proteomes" id="UP000324748">
    <property type="component" value="Unassembled WGS sequence"/>
</dbReference>
<dbReference type="AlphaFoldDB" id="A0A5B0QXU2"/>
<protein>
    <submittedName>
        <fullName evidence="2">Uncharacterized protein</fullName>
    </submittedName>
</protein>
<keyword evidence="3" id="KW-1185">Reference proteome</keyword>
<gene>
    <name evidence="2" type="ORF">PGT21_029083</name>
</gene>
<evidence type="ECO:0000313" key="2">
    <source>
        <dbReference type="EMBL" id="KAA1117980.1"/>
    </source>
</evidence>
<feature type="region of interest" description="Disordered" evidence="1">
    <location>
        <begin position="1"/>
        <end position="48"/>
    </location>
</feature>